<dbReference type="InParanoid" id="A0A165UIE3"/>
<feature type="domain" description="Protein kinase" evidence="2">
    <location>
        <begin position="110"/>
        <end position="428"/>
    </location>
</feature>
<proteinExistence type="predicted"/>
<gene>
    <name evidence="3" type="ORF">NEOLEDRAFT_1175964</name>
</gene>
<dbReference type="PANTHER" id="PTHR24361">
    <property type="entry name" value="MITOGEN-ACTIVATED KINASE KINASE KINASE"/>
    <property type="match status" value="1"/>
</dbReference>
<protein>
    <submittedName>
        <fullName evidence="3">Kinase-like protein</fullName>
    </submittedName>
</protein>
<name>A0A165UIE3_9AGAM</name>
<feature type="compositionally biased region" description="Basic residues" evidence="1">
    <location>
        <begin position="45"/>
        <end position="58"/>
    </location>
</feature>
<organism evidence="3 4">
    <name type="scientific">Neolentinus lepideus HHB14362 ss-1</name>
    <dbReference type="NCBI Taxonomy" id="1314782"/>
    <lineage>
        <taxon>Eukaryota</taxon>
        <taxon>Fungi</taxon>
        <taxon>Dikarya</taxon>
        <taxon>Basidiomycota</taxon>
        <taxon>Agaricomycotina</taxon>
        <taxon>Agaricomycetes</taxon>
        <taxon>Gloeophyllales</taxon>
        <taxon>Gloeophyllaceae</taxon>
        <taxon>Neolentinus</taxon>
    </lineage>
</organism>
<dbReference type="InterPro" id="IPR008271">
    <property type="entry name" value="Ser/Thr_kinase_AS"/>
</dbReference>
<dbReference type="OrthoDB" id="10252171at2759"/>
<feature type="region of interest" description="Disordered" evidence="1">
    <location>
        <begin position="1"/>
        <end position="59"/>
    </location>
</feature>
<evidence type="ECO:0000313" key="3">
    <source>
        <dbReference type="EMBL" id="KZT28210.1"/>
    </source>
</evidence>
<dbReference type="AlphaFoldDB" id="A0A165UIE3"/>
<evidence type="ECO:0000259" key="2">
    <source>
        <dbReference type="PROSITE" id="PS50011"/>
    </source>
</evidence>
<dbReference type="PROSITE" id="PS00108">
    <property type="entry name" value="PROTEIN_KINASE_ST"/>
    <property type="match status" value="1"/>
</dbReference>
<dbReference type="EMBL" id="KV425558">
    <property type="protein sequence ID" value="KZT28210.1"/>
    <property type="molecule type" value="Genomic_DNA"/>
</dbReference>
<dbReference type="InterPro" id="IPR053235">
    <property type="entry name" value="Ser_Thr_kinase"/>
</dbReference>
<dbReference type="Pfam" id="PF00069">
    <property type="entry name" value="Pkinase"/>
    <property type="match status" value="1"/>
</dbReference>
<feature type="compositionally biased region" description="Acidic residues" evidence="1">
    <location>
        <begin position="165"/>
        <end position="177"/>
    </location>
</feature>
<keyword evidence="4" id="KW-1185">Reference proteome</keyword>
<accession>A0A165UIE3</accession>
<dbReference type="InterPro" id="IPR011009">
    <property type="entry name" value="Kinase-like_dom_sf"/>
</dbReference>
<feature type="region of interest" description="Disordered" evidence="1">
    <location>
        <begin position="164"/>
        <end position="186"/>
    </location>
</feature>
<evidence type="ECO:0000256" key="1">
    <source>
        <dbReference type="SAM" id="MobiDB-lite"/>
    </source>
</evidence>
<dbReference type="GO" id="GO:0005524">
    <property type="term" value="F:ATP binding"/>
    <property type="evidence" value="ECO:0007669"/>
    <property type="project" value="InterPro"/>
</dbReference>
<dbReference type="PROSITE" id="PS50011">
    <property type="entry name" value="PROTEIN_KINASE_DOM"/>
    <property type="match status" value="1"/>
</dbReference>
<evidence type="ECO:0000313" key="4">
    <source>
        <dbReference type="Proteomes" id="UP000076761"/>
    </source>
</evidence>
<keyword evidence="3" id="KW-0808">Transferase</keyword>
<dbReference type="Proteomes" id="UP000076761">
    <property type="component" value="Unassembled WGS sequence"/>
</dbReference>
<dbReference type="SUPFAM" id="SSF56112">
    <property type="entry name" value="Protein kinase-like (PK-like)"/>
    <property type="match status" value="1"/>
</dbReference>
<keyword evidence="3" id="KW-0418">Kinase</keyword>
<dbReference type="SMART" id="SM00220">
    <property type="entry name" value="S_TKc"/>
    <property type="match status" value="1"/>
</dbReference>
<dbReference type="Gene3D" id="1.10.510.10">
    <property type="entry name" value="Transferase(Phosphotransferase) domain 1"/>
    <property type="match status" value="1"/>
</dbReference>
<dbReference type="GO" id="GO:0005737">
    <property type="term" value="C:cytoplasm"/>
    <property type="evidence" value="ECO:0007669"/>
    <property type="project" value="TreeGrafter"/>
</dbReference>
<feature type="region of interest" description="Disordered" evidence="1">
    <location>
        <begin position="517"/>
        <end position="549"/>
    </location>
</feature>
<dbReference type="InterPro" id="IPR000719">
    <property type="entry name" value="Prot_kinase_dom"/>
</dbReference>
<dbReference type="GO" id="GO:0004674">
    <property type="term" value="F:protein serine/threonine kinase activity"/>
    <property type="evidence" value="ECO:0007669"/>
    <property type="project" value="TreeGrafter"/>
</dbReference>
<reference evidence="3 4" key="1">
    <citation type="journal article" date="2016" name="Mol. Biol. Evol.">
        <title>Comparative Genomics of Early-Diverging Mushroom-Forming Fungi Provides Insights into the Origins of Lignocellulose Decay Capabilities.</title>
        <authorList>
            <person name="Nagy L.G."/>
            <person name="Riley R."/>
            <person name="Tritt A."/>
            <person name="Adam C."/>
            <person name="Daum C."/>
            <person name="Floudas D."/>
            <person name="Sun H."/>
            <person name="Yadav J.S."/>
            <person name="Pangilinan J."/>
            <person name="Larsson K.H."/>
            <person name="Matsuura K."/>
            <person name="Barry K."/>
            <person name="Labutti K."/>
            <person name="Kuo R."/>
            <person name="Ohm R.A."/>
            <person name="Bhattacharya S.S."/>
            <person name="Shirouzu T."/>
            <person name="Yoshinaga Y."/>
            <person name="Martin F.M."/>
            <person name="Grigoriev I.V."/>
            <person name="Hibbett D.S."/>
        </authorList>
    </citation>
    <scope>NUCLEOTIDE SEQUENCE [LARGE SCALE GENOMIC DNA]</scope>
    <source>
        <strain evidence="3 4">HHB14362 ss-1</strain>
    </source>
</reference>
<sequence>MRRSFLAQFQGRPPADIRERKELPPLPDDEPPASPYITNDPGSNGHHKHRPAHQHPPKRQNSLLRALNFLAPRPSLPEASRPWRESVYPNALRDSGVSIRAIDIDRQHRWELVRALETRDLSLLRLAREHPAELVNAAPEKTMVHLAYNEGRYAVVKSVRVDPSDFPDPEEEVDDEGAPIRRSKGKHKDKNVPVYINEVKILKRIRRLEGESGPNRRLSPYVLRPVVNPHGSDFFWASRFGYLHMAMEWCPLGDLARCANFLDDEGLVRVAAHLTHGLHWLHQNGIVHHDLKPGNVLVDQRGNCVIADFGASRLIVEGKPFSTADKGVVCTAEYAAPELFRGAAKYDQAIDWWSLGACLFRLKTKTTLYSGDWAEIEKQISRGLPRDLEDRLKDADASKFLKEFVGKLLSQNPSKRLQGSDALSHKYLKPVDPIQLANGGCPIFPPTDLSPESELISNGIPDNEEPAPWAESDVNNLKKLLRSQGISISVKNNLNPEVVHRQNKYDRVKSYWEAVTRSASATTRSRNASASHATGEGTSGTTSGTTSGG</sequence>